<sequence>MASAHLQQQAIQAYYSAISFMDAQVGKVVDAVDRLGLGRRTIIVFMSDHGYQLGEHGLWQKMTLFEESARVPLIIAAPEMNGNQRATSKVVELIDLYPTLADLCGLTPPADLDGRSLRPLLEDPDRAWPHGAVTQLSRRAKQDPFKGYSVRSERFRYTEWDGGKRGVQLYDHEKDPHEGTNLASDSQYAETIAEMKRLLQESMKPASRAEGLKPAP</sequence>
<dbReference type="EMBL" id="CP155447">
    <property type="protein sequence ID" value="XBH07805.1"/>
    <property type="molecule type" value="Genomic_DNA"/>
</dbReference>
<dbReference type="PANTHER" id="PTHR45953">
    <property type="entry name" value="IDURONATE 2-SULFATASE"/>
    <property type="match status" value="1"/>
</dbReference>
<dbReference type="InterPro" id="IPR032506">
    <property type="entry name" value="SGSH_C"/>
</dbReference>
<dbReference type="RefSeq" id="WP_406700645.1">
    <property type="nucleotide sequence ID" value="NZ_CP155447.1"/>
</dbReference>
<dbReference type="Pfam" id="PF16347">
    <property type="entry name" value="SGSH_C"/>
    <property type="match status" value="1"/>
</dbReference>
<evidence type="ECO:0000256" key="1">
    <source>
        <dbReference type="ARBA" id="ARBA00022723"/>
    </source>
</evidence>
<dbReference type="Gene3D" id="3.40.720.10">
    <property type="entry name" value="Alkaline Phosphatase, subunit A"/>
    <property type="match status" value="1"/>
</dbReference>
<accession>A0AAU7CS76</accession>
<keyword evidence="1" id="KW-0479">Metal-binding</keyword>
<keyword evidence="2" id="KW-0378">Hydrolase</keyword>
<reference evidence="4" key="1">
    <citation type="submission" date="2024-05" db="EMBL/GenBank/DDBJ databases">
        <title>Planctomycetes of the genus Singulisphaera possess chitinolytic capabilities.</title>
        <authorList>
            <person name="Ivanova A."/>
        </authorList>
    </citation>
    <scope>NUCLEOTIDE SEQUENCE</scope>
    <source>
        <strain evidence="4">Ch08T</strain>
    </source>
</reference>
<proteinExistence type="predicted"/>
<feature type="domain" description="N-sulphoglucosamine sulphohydrolase C-terminal" evidence="3">
    <location>
        <begin position="54"/>
        <end position="202"/>
    </location>
</feature>
<evidence type="ECO:0000259" key="3">
    <source>
        <dbReference type="Pfam" id="PF16347"/>
    </source>
</evidence>
<protein>
    <submittedName>
        <fullName evidence="4">Sulfatase/phosphatase domain-containing protein</fullName>
    </submittedName>
</protein>
<dbReference type="AlphaFoldDB" id="A0AAU7CS76"/>
<gene>
    <name evidence="4" type="ORF">V5E97_17755</name>
</gene>
<dbReference type="GO" id="GO:0008484">
    <property type="term" value="F:sulfuric ester hydrolase activity"/>
    <property type="evidence" value="ECO:0007669"/>
    <property type="project" value="TreeGrafter"/>
</dbReference>
<dbReference type="PANTHER" id="PTHR45953:SF1">
    <property type="entry name" value="IDURONATE 2-SULFATASE"/>
    <property type="match status" value="1"/>
</dbReference>
<dbReference type="GO" id="GO:0046872">
    <property type="term" value="F:metal ion binding"/>
    <property type="evidence" value="ECO:0007669"/>
    <property type="project" value="UniProtKB-KW"/>
</dbReference>
<evidence type="ECO:0000256" key="2">
    <source>
        <dbReference type="ARBA" id="ARBA00022801"/>
    </source>
</evidence>
<dbReference type="InterPro" id="IPR017850">
    <property type="entry name" value="Alkaline_phosphatase_core_sf"/>
</dbReference>
<dbReference type="SUPFAM" id="SSF53649">
    <property type="entry name" value="Alkaline phosphatase-like"/>
    <property type="match status" value="1"/>
</dbReference>
<dbReference type="GO" id="GO:0005737">
    <property type="term" value="C:cytoplasm"/>
    <property type="evidence" value="ECO:0007669"/>
    <property type="project" value="TreeGrafter"/>
</dbReference>
<organism evidence="4">
    <name type="scientific">Singulisphaera sp. Ch08</name>
    <dbReference type="NCBI Taxonomy" id="3120278"/>
    <lineage>
        <taxon>Bacteria</taxon>
        <taxon>Pseudomonadati</taxon>
        <taxon>Planctomycetota</taxon>
        <taxon>Planctomycetia</taxon>
        <taxon>Isosphaerales</taxon>
        <taxon>Isosphaeraceae</taxon>
        <taxon>Singulisphaera</taxon>
    </lineage>
</organism>
<name>A0AAU7CS76_9BACT</name>
<evidence type="ECO:0000313" key="4">
    <source>
        <dbReference type="EMBL" id="XBH07805.1"/>
    </source>
</evidence>